<proteinExistence type="predicted"/>
<name>A0A815XS62_ADIRI</name>
<protein>
    <submittedName>
        <fullName evidence="2">Uncharacterized protein</fullName>
    </submittedName>
</protein>
<evidence type="ECO:0000313" key="3">
    <source>
        <dbReference type="Proteomes" id="UP000663828"/>
    </source>
</evidence>
<dbReference type="EMBL" id="CAJNOR010005407">
    <property type="protein sequence ID" value="CAF1561105.1"/>
    <property type="molecule type" value="Genomic_DNA"/>
</dbReference>
<keyword evidence="3" id="KW-1185">Reference proteome</keyword>
<reference evidence="2" key="1">
    <citation type="submission" date="2021-02" db="EMBL/GenBank/DDBJ databases">
        <authorList>
            <person name="Nowell W R."/>
        </authorList>
    </citation>
    <scope>NUCLEOTIDE SEQUENCE</scope>
</reference>
<evidence type="ECO:0000256" key="1">
    <source>
        <dbReference type="SAM" id="Coils"/>
    </source>
</evidence>
<gene>
    <name evidence="2" type="ORF">XAT740_LOCUS43626</name>
</gene>
<dbReference type="AlphaFoldDB" id="A0A815XS62"/>
<organism evidence="2 3">
    <name type="scientific">Adineta ricciae</name>
    <name type="common">Rotifer</name>
    <dbReference type="NCBI Taxonomy" id="249248"/>
    <lineage>
        <taxon>Eukaryota</taxon>
        <taxon>Metazoa</taxon>
        <taxon>Spiralia</taxon>
        <taxon>Gnathifera</taxon>
        <taxon>Rotifera</taxon>
        <taxon>Eurotatoria</taxon>
        <taxon>Bdelloidea</taxon>
        <taxon>Adinetida</taxon>
        <taxon>Adinetidae</taxon>
        <taxon>Adineta</taxon>
    </lineage>
</organism>
<dbReference type="Proteomes" id="UP000663828">
    <property type="component" value="Unassembled WGS sequence"/>
</dbReference>
<sequence>MAAVSATTSERPPSTVKASCTICFKPIGILRCEGCQKIFCFSDLTQHRNQLSTELDALADEHDTFKQTLNQTEADPRTHELIHRIDAWENESKQKKLRSQAVFEKWLKDYSNRERTTYLTSEILNVGQSSWNNSKKILHRHPQLQWKKFEQVSGYAQLQDEGMVVIQNNNQYMAHVRGKGEYSRGVHKIQLKIENFNNGFFFFGINSKSTPIQNNSNTTPSSYGWLVGGNNAVYLHVNDIIELELDCYRRFIRMQNRRSGRQHELPIELDKCQFPWVLQLIFNYGTRIRIIP</sequence>
<comment type="caution">
    <text evidence="2">The sequence shown here is derived from an EMBL/GenBank/DDBJ whole genome shotgun (WGS) entry which is preliminary data.</text>
</comment>
<evidence type="ECO:0000313" key="2">
    <source>
        <dbReference type="EMBL" id="CAF1561105.1"/>
    </source>
</evidence>
<keyword evidence="1" id="KW-0175">Coiled coil</keyword>
<accession>A0A815XS62</accession>
<feature type="coiled-coil region" evidence="1">
    <location>
        <begin position="41"/>
        <end position="75"/>
    </location>
</feature>